<evidence type="ECO:0000256" key="1">
    <source>
        <dbReference type="SAM" id="MobiDB-lite"/>
    </source>
</evidence>
<feature type="transmembrane region" description="Helical" evidence="2">
    <location>
        <begin position="365"/>
        <end position="389"/>
    </location>
</feature>
<feature type="transmembrane region" description="Helical" evidence="2">
    <location>
        <begin position="492"/>
        <end position="511"/>
    </location>
</feature>
<reference evidence="3" key="1">
    <citation type="submission" date="2013-05" db="EMBL/GenBank/DDBJ databases">
        <authorList>
            <person name="Yim A.K.Y."/>
            <person name="Chan T.F."/>
            <person name="Ji K.M."/>
            <person name="Liu X.Y."/>
            <person name="Zhou J.W."/>
            <person name="Li R.Q."/>
            <person name="Yang K.Y."/>
            <person name="Li J."/>
            <person name="Li M."/>
            <person name="Law P.T.W."/>
            <person name="Wu Y.L."/>
            <person name="Cai Z.L."/>
            <person name="Qin H."/>
            <person name="Bao Y."/>
            <person name="Leung R.K.K."/>
            <person name="Ng P.K.S."/>
            <person name="Zou J."/>
            <person name="Zhong X.J."/>
            <person name="Ran P.X."/>
            <person name="Zhong N.S."/>
            <person name="Liu Z.G."/>
            <person name="Tsui S.K.W."/>
        </authorList>
    </citation>
    <scope>NUCLEOTIDE SEQUENCE</scope>
    <source>
        <strain evidence="3">Derf</strain>
        <tissue evidence="3">Whole organism</tissue>
    </source>
</reference>
<feature type="region of interest" description="Disordered" evidence="1">
    <location>
        <begin position="526"/>
        <end position="554"/>
    </location>
</feature>
<evidence type="ECO:0000313" key="3">
    <source>
        <dbReference type="EMBL" id="KAH9493700.1"/>
    </source>
</evidence>
<keyword evidence="2" id="KW-1133">Transmembrane helix</keyword>
<gene>
    <name evidence="3" type="ORF">DERF_014436</name>
</gene>
<keyword evidence="2" id="KW-0812">Transmembrane</keyword>
<keyword evidence="4" id="KW-1185">Reference proteome</keyword>
<evidence type="ECO:0000256" key="2">
    <source>
        <dbReference type="SAM" id="Phobius"/>
    </source>
</evidence>
<protein>
    <submittedName>
        <fullName evidence="3">Uncharacterized protein</fullName>
    </submittedName>
</protein>
<accession>A0A922HP40</accession>
<comment type="caution">
    <text evidence="3">The sequence shown here is derived from an EMBL/GenBank/DDBJ whole genome shotgun (WGS) entry which is preliminary data.</text>
</comment>
<keyword evidence="2" id="KW-0472">Membrane</keyword>
<sequence>MTIMMIISFVNGNVYWSCSWEKHQYWKSGGSSNSKSDDGDDNNIRLTFDKDLVSISSINNKRWYLFDSFAHVTIFDEMAGVHYYDDDGDDSLNQFNFRSTRYNGERKPFYSLAPTESSSDDGEFHVELNEKQLNQIKYTGGDSLLFPNDDDHHHRDRKKRNLKIWPPKLSVQTFINHEKIFHFHLRIYDYFIVIGQRTKYHHHHGGQKQQSDIVYEEPMNGESFIWISDQQQNHLYWIRKFESTVISSSSYDNFQLFHTRDKFPPNGGGQYLGSLCVQTNGSHQINRLITGECSGPLKTHRLLMALDFGFIHRGSLYLISNRKFFILKMDKSILTDRHQVHYQLLSWTSFFQCPLPPLYRHFSPLFFAIIIIEFLLFMMLFGCILLMIYKKFVRKNSHTRQKRKKFQYQSMLSPSTTVIMTKKQINNPWKMMNKRLPSPYCLCVRSILSMAIITNNDTTSIITIDNMIDSSLKTTIESSSSSSSPSSIYRKFTAIVLFTLFTLILTGYHILSRWLMSRSVVVVDKKRRRRRRCRRRHKTRRKRRSNHHPLSSSKSKRILLSSKTFKSSSSSIAVTTKIGKV</sequence>
<feature type="compositionally biased region" description="Basic residues" evidence="1">
    <location>
        <begin position="526"/>
        <end position="547"/>
    </location>
</feature>
<organism evidence="3 4">
    <name type="scientific">Dermatophagoides farinae</name>
    <name type="common">American house dust mite</name>
    <dbReference type="NCBI Taxonomy" id="6954"/>
    <lineage>
        <taxon>Eukaryota</taxon>
        <taxon>Metazoa</taxon>
        <taxon>Ecdysozoa</taxon>
        <taxon>Arthropoda</taxon>
        <taxon>Chelicerata</taxon>
        <taxon>Arachnida</taxon>
        <taxon>Acari</taxon>
        <taxon>Acariformes</taxon>
        <taxon>Sarcoptiformes</taxon>
        <taxon>Astigmata</taxon>
        <taxon>Psoroptidia</taxon>
        <taxon>Analgoidea</taxon>
        <taxon>Pyroglyphidae</taxon>
        <taxon>Dermatophagoidinae</taxon>
        <taxon>Dermatophagoides</taxon>
    </lineage>
</organism>
<evidence type="ECO:0000313" key="4">
    <source>
        <dbReference type="Proteomes" id="UP000790347"/>
    </source>
</evidence>
<name>A0A922HP40_DERFA</name>
<reference evidence="3" key="2">
    <citation type="journal article" date="2022" name="Res Sq">
        <title>Comparative Genomics Reveals Insights into the Divergent Evolution of Astigmatic Mites and Household Pest Adaptations.</title>
        <authorList>
            <person name="Xiong Q."/>
            <person name="Wan A.T.-Y."/>
            <person name="Liu X.-Y."/>
            <person name="Fung C.S.-H."/>
            <person name="Xiao X."/>
            <person name="Malainual N."/>
            <person name="Hou J."/>
            <person name="Wang L."/>
            <person name="Wang M."/>
            <person name="Yang K."/>
            <person name="Cui Y."/>
            <person name="Leung E."/>
            <person name="Nong W."/>
            <person name="Shin S.-K."/>
            <person name="Au S."/>
            <person name="Jeong K.Y."/>
            <person name="Chew F.T."/>
            <person name="Hui J."/>
            <person name="Leung T.F."/>
            <person name="Tungtrongchitr A."/>
            <person name="Zhong N."/>
            <person name="Liu Z."/>
            <person name="Tsui S."/>
        </authorList>
    </citation>
    <scope>NUCLEOTIDE SEQUENCE</scope>
    <source>
        <strain evidence="3">Derf</strain>
        <tissue evidence="3">Whole organism</tissue>
    </source>
</reference>
<proteinExistence type="predicted"/>
<dbReference type="AlphaFoldDB" id="A0A922HP40"/>
<dbReference type="Proteomes" id="UP000790347">
    <property type="component" value="Unassembled WGS sequence"/>
</dbReference>
<dbReference type="EMBL" id="ASGP02000008">
    <property type="protein sequence ID" value="KAH9493700.1"/>
    <property type="molecule type" value="Genomic_DNA"/>
</dbReference>